<organism evidence="2 3">
    <name type="scientific">Actinoalloteichus caeruleus DSM 43889</name>
    <dbReference type="NCBI Taxonomy" id="1120930"/>
    <lineage>
        <taxon>Bacteria</taxon>
        <taxon>Bacillati</taxon>
        <taxon>Actinomycetota</taxon>
        <taxon>Actinomycetes</taxon>
        <taxon>Pseudonocardiales</taxon>
        <taxon>Pseudonocardiaceae</taxon>
        <taxon>Actinoalloteichus</taxon>
        <taxon>Actinoalloteichus cyanogriseus</taxon>
    </lineage>
</organism>
<dbReference type="Pfam" id="PF04149">
    <property type="entry name" value="DUF397"/>
    <property type="match status" value="1"/>
</dbReference>
<gene>
    <name evidence="2" type="ORF">G443_002381</name>
</gene>
<feature type="domain" description="DUF397" evidence="1">
    <location>
        <begin position="7"/>
        <end position="59"/>
    </location>
</feature>
<evidence type="ECO:0000313" key="3">
    <source>
        <dbReference type="Proteomes" id="UP000791080"/>
    </source>
</evidence>
<name>A0ABT1JK54_ACTCY</name>
<accession>A0ABT1JK54</accession>
<dbReference type="InterPro" id="IPR007278">
    <property type="entry name" value="DUF397"/>
</dbReference>
<sequence length="64" mass="6799">MTTTTLAGWRKSRRSDANSNCVEIGSAPGVVGIRDTKNRAGGTLVVDRPVFAALVDAVKADRLR</sequence>
<evidence type="ECO:0000259" key="1">
    <source>
        <dbReference type="Pfam" id="PF04149"/>
    </source>
</evidence>
<reference evidence="2 3" key="1">
    <citation type="submission" date="2022-06" db="EMBL/GenBank/DDBJ databases">
        <title>Genomic Encyclopedia of Type Strains, Phase I: the one thousand microbial genomes (KMG-I) project.</title>
        <authorList>
            <person name="Kyrpides N."/>
        </authorList>
    </citation>
    <scope>NUCLEOTIDE SEQUENCE [LARGE SCALE GENOMIC DNA]</scope>
    <source>
        <strain evidence="2 3">DSM 43889</strain>
    </source>
</reference>
<comment type="caution">
    <text evidence="2">The sequence shown here is derived from an EMBL/GenBank/DDBJ whole genome shotgun (WGS) entry which is preliminary data.</text>
</comment>
<evidence type="ECO:0000313" key="2">
    <source>
        <dbReference type="EMBL" id="MCP2332111.1"/>
    </source>
</evidence>
<dbReference type="Proteomes" id="UP000791080">
    <property type="component" value="Unassembled WGS sequence"/>
</dbReference>
<keyword evidence="3" id="KW-1185">Reference proteome</keyword>
<proteinExistence type="predicted"/>
<protein>
    <recommendedName>
        <fullName evidence="1">DUF397 domain-containing protein</fullName>
    </recommendedName>
</protein>
<dbReference type="RefSeq" id="WP_035291266.1">
    <property type="nucleotide sequence ID" value="NZ_AUBJ02000001.1"/>
</dbReference>
<dbReference type="EMBL" id="AUBJ02000001">
    <property type="protein sequence ID" value="MCP2332111.1"/>
    <property type="molecule type" value="Genomic_DNA"/>
</dbReference>